<dbReference type="Proteomes" id="UP000626697">
    <property type="component" value="Unassembled WGS sequence"/>
</dbReference>
<evidence type="ECO:0000259" key="2">
    <source>
        <dbReference type="Pfam" id="PF25155"/>
    </source>
</evidence>
<feature type="compositionally biased region" description="Basic and acidic residues" evidence="1">
    <location>
        <begin position="89"/>
        <end position="101"/>
    </location>
</feature>
<name>A0ABR6CKG8_9BACI</name>
<proteinExistence type="predicted"/>
<protein>
    <recommendedName>
        <fullName evidence="2">YvbJ-like NTF2-like domain-containing protein</fullName>
    </recommendedName>
</protein>
<reference evidence="3 4" key="1">
    <citation type="submission" date="2020-08" db="EMBL/GenBank/DDBJ databases">
        <title>Genomic Encyclopedia of Type Strains, Phase IV (KMG-IV): sequencing the most valuable type-strain genomes for metagenomic binning, comparative biology and taxonomic classification.</title>
        <authorList>
            <person name="Goeker M."/>
        </authorList>
    </citation>
    <scope>NUCLEOTIDE SEQUENCE [LARGE SCALE GENOMIC DNA]</scope>
    <source>
        <strain evidence="3 4">DSM 105481</strain>
    </source>
</reference>
<feature type="domain" description="YvbJ-like NTF2-like" evidence="2">
    <location>
        <begin position="3"/>
        <end position="81"/>
    </location>
</feature>
<evidence type="ECO:0000313" key="4">
    <source>
        <dbReference type="Proteomes" id="UP000626697"/>
    </source>
</evidence>
<dbReference type="RefSeq" id="WP_182501363.1">
    <property type="nucleotide sequence ID" value="NZ_JACJHX010000001.1"/>
</dbReference>
<dbReference type="EMBL" id="JACJHX010000001">
    <property type="protein sequence ID" value="MBA9025108.1"/>
    <property type="molecule type" value="Genomic_DNA"/>
</dbReference>
<keyword evidence="4" id="KW-1185">Reference proteome</keyword>
<evidence type="ECO:0000256" key="1">
    <source>
        <dbReference type="SAM" id="MobiDB-lite"/>
    </source>
</evidence>
<dbReference type="InterPro" id="IPR056902">
    <property type="entry name" value="NTF2_YvbJ"/>
</dbReference>
<accession>A0ABR6CKG8</accession>
<sequence length="120" mass="14052">MINNIESEFAELEEYVDEIKMKYVETVVNLDELDINQIHDKWTADVEAFVVYHTKLKIRGLDGYEDMSYKEIRTFSLKFDDAGQVPADGSEKDDWDNKAELSGKDAPVMKWKRNDRVEQL</sequence>
<gene>
    <name evidence="3" type="ORF">HNP81_000390</name>
</gene>
<organism evidence="3 4">
    <name type="scientific">Peribacillus huizhouensis</name>
    <dbReference type="NCBI Taxonomy" id="1501239"/>
    <lineage>
        <taxon>Bacteria</taxon>
        <taxon>Bacillati</taxon>
        <taxon>Bacillota</taxon>
        <taxon>Bacilli</taxon>
        <taxon>Bacillales</taxon>
        <taxon>Bacillaceae</taxon>
        <taxon>Peribacillus</taxon>
    </lineage>
</organism>
<evidence type="ECO:0000313" key="3">
    <source>
        <dbReference type="EMBL" id="MBA9025108.1"/>
    </source>
</evidence>
<dbReference type="Pfam" id="PF25155">
    <property type="entry name" value="NTF2_YvbJ"/>
    <property type="match status" value="1"/>
</dbReference>
<comment type="caution">
    <text evidence="3">The sequence shown here is derived from an EMBL/GenBank/DDBJ whole genome shotgun (WGS) entry which is preliminary data.</text>
</comment>
<feature type="region of interest" description="Disordered" evidence="1">
    <location>
        <begin position="82"/>
        <end position="101"/>
    </location>
</feature>